<keyword evidence="2" id="KW-0808">Transferase</keyword>
<dbReference type="InterPro" id="IPR000594">
    <property type="entry name" value="ThiF_NAD_FAD-bd"/>
</dbReference>
<reference evidence="2 3" key="1">
    <citation type="submission" date="2023-07" db="EMBL/GenBank/DDBJ databases">
        <title>Genomic Encyclopedia of Type Strains, Phase IV (KMG-IV): sequencing the most valuable type-strain genomes for metagenomic binning, comparative biology and taxonomic classification.</title>
        <authorList>
            <person name="Goeker M."/>
        </authorList>
    </citation>
    <scope>NUCLEOTIDE SEQUENCE [LARGE SCALE GENOMIC DNA]</scope>
    <source>
        <strain evidence="2 3">DSM 19092</strain>
    </source>
</reference>
<accession>A0ABT9VNQ8</accession>
<comment type="caution">
    <text evidence="2">The sequence shown here is derived from an EMBL/GenBank/DDBJ whole genome shotgun (WGS) entry which is preliminary data.</text>
</comment>
<proteinExistence type="predicted"/>
<dbReference type="PANTHER" id="PTHR10953:SF102">
    <property type="entry name" value="ADENYLYLTRANSFERASE AND SULFURTRANSFERASE MOCS3"/>
    <property type="match status" value="1"/>
</dbReference>
<dbReference type="InterPro" id="IPR045886">
    <property type="entry name" value="ThiF/MoeB/HesA"/>
</dbReference>
<dbReference type="EMBL" id="JAUSTR010000004">
    <property type="protein sequence ID" value="MDQ0162467.1"/>
    <property type="molecule type" value="Genomic_DNA"/>
</dbReference>
<gene>
    <name evidence="2" type="ORF">J2S06_001544</name>
</gene>
<feature type="domain" description="THIF-type NAD/FAD binding fold" evidence="1">
    <location>
        <begin position="5"/>
        <end position="239"/>
    </location>
</feature>
<dbReference type="SUPFAM" id="SSF69572">
    <property type="entry name" value="Activating enzymes of the ubiquitin-like proteins"/>
    <property type="match status" value="1"/>
</dbReference>
<dbReference type="GO" id="GO:0016779">
    <property type="term" value="F:nucleotidyltransferase activity"/>
    <property type="evidence" value="ECO:0007669"/>
    <property type="project" value="UniProtKB-KW"/>
</dbReference>
<evidence type="ECO:0000313" key="3">
    <source>
        <dbReference type="Proteomes" id="UP001225646"/>
    </source>
</evidence>
<organism evidence="2 3">
    <name type="scientific">Aeribacillus alveayuensis</name>
    <dbReference type="NCBI Taxonomy" id="279215"/>
    <lineage>
        <taxon>Bacteria</taxon>
        <taxon>Bacillati</taxon>
        <taxon>Bacillota</taxon>
        <taxon>Bacilli</taxon>
        <taxon>Bacillales</taxon>
        <taxon>Bacillaceae</taxon>
        <taxon>Aeribacillus</taxon>
    </lineage>
</organism>
<keyword evidence="3" id="KW-1185">Reference proteome</keyword>
<dbReference type="InterPro" id="IPR035985">
    <property type="entry name" value="Ubiquitin-activating_enz"/>
</dbReference>
<dbReference type="PANTHER" id="PTHR10953">
    <property type="entry name" value="UBIQUITIN-ACTIVATING ENZYME E1"/>
    <property type="match status" value="1"/>
</dbReference>
<dbReference type="CDD" id="cd00757">
    <property type="entry name" value="ThiF_MoeB_HesA_family"/>
    <property type="match status" value="1"/>
</dbReference>
<sequence length="338" mass="37469">MMERYSRQILFAPIGEKGQEKLLKSHVLIVGAGALGCASAEMLTRAGVGKLTIIDRDYVDYSNLGRQQLYTEEDAKQSLPKAIAAKKHLQEINKEITIRAVVGDFTPSNAEGLLERVDLILDGTDNFETRFLINDLSMKKNIPWIYGACLKSYGMSVSIIPKETPCLTCLMKAIPHDGMTCDTVGVIAPVVQMVASYQVTETIKYLVGQPVSKELVSFDVWNRQHSIVDMAKLKKEDCPSCGQNATYPYLTEERGMKTAVLCGRNTVQIRPNTTEALSLKEVAQKLKPLVSDIVGNDFLISFSINPYRIVLFQDGRALIHGTKDINEAKGIYQKYIGA</sequence>
<protein>
    <submittedName>
        <fullName evidence="2">Molybdopterin/thiamine biosynthesis adenylyltransferase</fullName>
    </submittedName>
</protein>
<dbReference type="NCBIfam" id="NF009123">
    <property type="entry name" value="PRK12475.1"/>
    <property type="match status" value="1"/>
</dbReference>
<dbReference type="RefSeq" id="WP_419151887.1">
    <property type="nucleotide sequence ID" value="NZ_JAUSTR010000004.1"/>
</dbReference>
<evidence type="ECO:0000259" key="1">
    <source>
        <dbReference type="Pfam" id="PF00899"/>
    </source>
</evidence>
<evidence type="ECO:0000313" key="2">
    <source>
        <dbReference type="EMBL" id="MDQ0162467.1"/>
    </source>
</evidence>
<keyword evidence="2" id="KW-0548">Nucleotidyltransferase</keyword>
<dbReference type="Pfam" id="PF00899">
    <property type="entry name" value="ThiF"/>
    <property type="match status" value="1"/>
</dbReference>
<name>A0ABT9VNQ8_9BACI</name>
<dbReference type="Gene3D" id="3.40.50.720">
    <property type="entry name" value="NAD(P)-binding Rossmann-like Domain"/>
    <property type="match status" value="1"/>
</dbReference>
<dbReference type="Proteomes" id="UP001225646">
    <property type="component" value="Unassembled WGS sequence"/>
</dbReference>